<feature type="domain" description="Response regulatory" evidence="3">
    <location>
        <begin position="3"/>
        <end position="117"/>
    </location>
</feature>
<dbReference type="PROSITE" id="PS50110">
    <property type="entry name" value="RESPONSE_REGULATORY"/>
    <property type="match status" value="1"/>
</dbReference>
<dbReference type="InterPro" id="IPR050595">
    <property type="entry name" value="Bact_response_regulator"/>
</dbReference>
<dbReference type="SUPFAM" id="SSF52172">
    <property type="entry name" value="CheY-like"/>
    <property type="match status" value="1"/>
</dbReference>
<name>A0ABQ5U1N8_9PROT</name>
<reference evidence="4" key="2">
    <citation type="submission" date="2023-01" db="EMBL/GenBank/DDBJ databases">
        <title>Draft genome sequence of Sneathiella chinensis strain NBRC 103408.</title>
        <authorList>
            <person name="Sun Q."/>
            <person name="Mori K."/>
        </authorList>
    </citation>
    <scope>NUCLEOTIDE SEQUENCE</scope>
    <source>
        <strain evidence="4">NBRC 103408</strain>
    </source>
</reference>
<keyword evidence="5" id="KW-1185">Reference proteome</keyword>
<proteinExistence type="predicted"/>
<evidence type="ECO:0000256" key="2">
    <source>
        <dbReference type="PROSITE-ProRule" id="PRU00169"/>
    </source>
</evidence>
<gene>
    <name evidence="4" type="primary">cpdR</name>
    <name evidence="4" type="ORF">GCM10007924_09590</name>
</gene>
<dbReference type="Pfam" id="PF00072">
    <property type="entry name" value="Response_reg"/>
    <property type="match status" value="1"/>
</dbReference>
<sequence>MARILLAEDDSSLRHFLAKSLEAAGHEVIAFGDGEDALPVLDAGPFDILISDVVMPNVGGIELAVKAKASLPNLPVIFITGFSAVAVEMSEQGQAGNQVLSKPFHLSTLVEAVDRALDTKAAS</sequence>
<dbReference type="PANTHER" id="PTHR44591:SF21">
    <property type="entry name" value="TWO-COMPONENT RESPONSE REGULATOR"/>
    <property type="match status" value="1"/>
</dbReference>
<dbReference type="InterPro" id="IPR001789">
    <property type="entry name" value="Sig_transdc_resp-reg_receiver"/>
</dbReference>
<evidence type="ECO:0000259" key="3">
    <source>
        <dbReference type="PROSITE" id="PS50110"/>
    </source>
</evidence>
<comment type="caution">
    <text evidence="4">The sequence shown here is derived from an EMBL/GenBank/DDBJ whole genome shotgun (WGS) entry which is preliminary data.</text>
</comment>
<dbReference type="Gene3D" id="3.40.50.2300">
    <property type="match status" value="1"/>
</dbReference>
<evidence type="ECO:0000313" key="5">
    <source>
        <dbReference type="Proteomes" id="UP001161409"/>
    </source>
</evidence>
<dbReference type="SMART" id="SM00448">
    <property type="entry name" value="REC"/>
    <property type="match status" value="1"/>
</dbReference>
<dbReference type="PANTHER" id="PTHR44591">
    <property type="entry name" value="STRESS RESPONSE REGULATOR PROTEIN 1"/>
    <property type="match status" value="1"/>
</dbReference>
<dbReference type="EMBL" id="BSNF01000001">
    <property type="protein sequence ID" value="GLQ05738.1"/>
    <property type="molecule type" value="Genomic_DNA"/>
</dbReference>
<feature type="modified residue" description="4-aspartylphosphate" evidence="2">
    <location>
        <position position="52"/>
    </location>
</feature>
<evidence type="ECO:0000256" key="1">
    <source>
        <dbReference type="ARBA" id="ARBA00022553"/>
    </source>
</evidence>
<dbReference type="RefSeq" id="WP_169559713.1">
    <property type="nucleotide sequence ID" value="NZ_BSNF01000001.1"/>
</dbReference>
<organism evidence="4 5">
    <name type="scientific">Sneathiella chinensis</name>
    <dbReference type="NCBI Taxonomy" id="349750"/>
    <lineage>
        <taxon>Bacteria</taxon>
        <taxon>Pseudomonadati</taxon>
        <taxon>Pseudomonadota</taxon>
        <taxon>Alphaproteobacteria</taxon>
        <taxon>Sneathiellales</taxon>
        <taxon>Sneathiellaceae</taxon>
        <taxon>Sneathiella</taxon>
    </lineage>
</organism>
<keyword evidence="1 2" id="KW-0597">Phosphoprotein</keyword>
<reference evidence="4" key="1">
    <citation type="journal article" date="2014" name="Int. J. Syst. Evol. Microbiol.">
        <title>Complete genome of a new Firmicutes species belonging to the dominant human colonic microbiota ('Ruminococcus bicirculans') reveals two chromosomes and a selective capacity to utilize plant glucans.</title>
        <authorList>
            <consortium name="NISC Comparative Sequencing Program"/>
            <person name="Wegmann U."/>
            <person name="Louis P."/>
            <person name="Goesmann A."/>
            <person name="Henrissat B."/>
            <person name="Duncan S.H."/>
            <person name="Flint H.J."/>
        </authorList>
    </citation>
    <scope>NUCLEOTIDE SEQUENCE</scope>
    <source>
        <strain evidence="4">NBRC 103408</strain>
    </source>
</reference>
<dbReference type="Proteomes" id="UP001161409">
    <property type="component" value="Unassembled WGS sequence"/>
</dbReference>
<dbReference type="InterPro" id="IPR011006">
    <property type="entry name" value="CheY-like_superfamily"/>
</dbReference>
<protein>
    <submittedName>
        <fullName evidence="4">Transcriptional regulator</fullName>
    </submittedName>
</protein>
<accession>A0ABQ5U1N8</accession>
<evidence type="ECO:0000313" key="4">
    <source>
        <dbReference type="EMBL" id="GLQ05738.1"/>
    </source>
</evidence>